<organism evidence="7 8">
    <name type="scientific">Trichomonascus ciferrii</name>
    <dbReference type="NCBI Taxonomy" id="44093"/>
    <lineage>
        <taxon>Eukaryota</taxon>
        <taxon>Fungi</taxon>
        <taxon>Dikarya</taxon>
        <taxon>Ascomycota</taxon>
        <taxon>Saccharomycotina</taxon>
        <taxon>Dipodascomycetes</taxon>
        <taxon>Dipodascales</taxon>
        <taxon>Trichomonascaceae</taxon>
        <taxon>Trichomonascus</taxon>
        <taxon>Trichomonascus ciferrii complex</taxon>
    </lineage>
</organism>
<gene>
    <name evidence="7" type="ORF">TRICI_005607</name>
</gene>
<comment type="similarity">
    <text evidence="3">Belongs to the BLOC1S4 family.</text>
</comment>
<proteinExistence type="inferred from homology"/>
<dbReference type="GO" id="GO:0007032">
    <property type="term" value="P:endosome organization"/>
    <property type="evidence" value="ECO:0007669"/>
    <property type="project" value="TreeGrafter"/>
</dbReference>
<evidence type="ECO:0000256" key="5">
    <source>
        <dbReference type="ARBA" id="ARBA00022490"/>
    </source>
</evidence>
<protein>
    <recommendedName>
        <fullName evidence="4">Biogenesis of lysosome-related organelles complex 1 subunit CNL1</fullName>
    </recommendedName>
    <alternativeName>
        <fullName evidence="6">CNO-like protein 1</fullName>
    </alternativeName>
</protein>
<evidence type="ECO:0000313" key="7">
    <source>
        <dbReference type="EMBL" id="KAA8904002.1"/>
    </source>
</evidence>
<dbReference type="PANTHER" id="PTHR39145">
    <property type="entry name" value="BIOGENESIS OF LYSOSOME-RELATED ORGANELLES COMPLEX 1 SUBUNIT CNL1"/>
    <property type="match status" value="1"/>
</dbReference>
<dbReference type="EMBL" id="SWFS01000435">
    <property type="protein sequence ID" value="KAA8904002.1"/>
    <property type="molecule type" value="Genomic_DNA"/>
</dbReference>
<dbReference type="Proteomes" id="UP000761534">
    <property type="component" value="Unassembled WGS sequence"/>
</dbReference>
<evidence type="ECO:0000256" key="3">
    <source>
        <dbReference type="ARBA" id="ARBA00007289"/>
    </source>
</evidence>
<dbReference type="GO" id="GO:0005737">
    <property type="term" value="C:cytoplasm"/>
    <property type="evidence" value="ECO:0007669"/>
    <property type="project" value="UniProtKB-SubCell"/>
</dbReference>
<dbReference type="VEuPathDB" id="FungiDB:TRICI_005607"/>
<dbReference type="InterPro" id="IPR034455">
    <property type="entry name" value="CNL1"/>
</dbReference>
<dbReference type="PANTHER" id="PTHR39145:SF1">
    <property type="entry name" value="BIOGENESIS OF LYSOSOME-RELATED ORGANELLES COMPLEX 1 SUBUNIT CNL1"/>
    <property type="match status" value="1"/>
</dbReference>
<keyword evidence="5" id="KW-0963">Cytoplasm</keyword>
<evidence type="ECO:0000313" key="8">
    <source>
        <dbReference type="Proteomes" id="UP000761534"/>
    </source>
</evidence>
<dbReference type="OrthoDB" id="5424991at2759"/>
<dbReference type="GO" id="GO:0031083">
    <property type="term" value="C:BLOC-1 complex"/>
    <property type="evidence" value="ECO:0007669"/>
    <property type="project" value="InterPro"/>
</dbReference>
<comment type="caution">
    <text evidence="7">The sequence shown here is derived from an EMBL/GenBank/DDBJ whole genome shotgun (WGS) entry which is preliminary data.</text>
</comment>
<comment type="subcellular location">
    <subcellularLocation>
        <location evidence="2">Cytoplasm</location>
    </subcellularLocation>
</comment>
<keyword evidence="8" id="KW-1185">Reference proteome</keyword>
<evidence type="ECO:0000256" key="4">
    <source>
        <dbReference type="ARBA" id="ARBA00014971"/>
    </source>
</evidence>
<comment type="function">
    <text evidence="1">Component of the biogenesis of lysosome-related organelles complex-1 (BLOC-1), a complex that is involved in endosomal cargo sorting.</text>
</comment>
<accession>A0A642URL5</accession>
<reference evidence="7" key="1">
    <citation type="journal article" date="2019" name="G3 (Bethesda)">
        <title>Genome Assemblies of Two Rare Opportunistic Yeast Pathogens: Diutina rugosa (syn. Candida rugosa) and Trichomonascus ciferrii (syn. Candida ciferrii).</title>
        <authorList>
            <person name="Mixao V."/>
            <person name="Saus E."/>
            <person name="Hansen A.P."/>
            <person name="Lass-Florl C."/>
            <person name="Gabaldon T."/>
        </authorList>
    </citation>
    <scope>NUCLEOTIDE SEQUENCE</scope>
    <source>
        <strain evidence="7">CBS 4856</strain>
    </source>
</reference>
<sequence>METPSEPEESLYGIDDISEKFQALLGAIDQHVRNLASQTEKSVSGTRSKVDQELEDVDKEIARLKAVMKTCDDLEMEFTKIRHIGEIAEDFVRRLKAVENGLK</sequence>
<dbReference type="AlphaFoldDB" id="A0A642URL5"/>
<evidence type="ECO:0000256" key="6">
    <source>
        <dbReference type="ARBA" id="ARBA00029995"/>
    </source>
</evidence>
<name>A0A642URL5_9ASCO</name>
<evidence type="ECO:0000256" key="2">
    <source>
        <dbReference type="ARBA" id="ARBA00004496"/>
    </source>
</evidence>
<evidence type="ECO:0000256" key="1">
    <source>
        <dbReference type="ARBA" id="ARBA00003807"/>
    </source>
</evidence>